<evidence type="ECO:0000259" key="2">
    <source>
        <dbReference type="Pfam" id="PF00535"/>
    </source>
</evidence>
<comment type="caution">
    <text evidence="3">The sequence shown here is derived from an EMBL/GenBank/DDBJ whole genome shotgun (WGS) entry which is preliminary data.</text>
</comment>
<feature type="transmembrane region" description="Helical" evidence="1">
    <location>
        <begin position="274"/>
        <end position="299"/>
    </location>
</feature>
<dbReference type="PANTHER" id="PTHR48090:SF7">
    <property type="entry name" value="RFBJ PROTEIN"/>
    <property type="match status" value="1"/>
</dbReference>
<evidence type="ECO:0000313" key="3">
    <source>
        <dbReference type="EMBL" id="MXP08875.1"/>
    </source>
</evidence>
<dbReference type="OrthoDB" id="9807795at2"/>
<name>A0A6I4U1Q4_9SPHN</name>
<proteinExistence type="predicted"/>
<sequence>MTSSPEPLPSPLVPARIAVLLPCYNEAQGIAKVVADFRAALPEATIYVYDNNSTDDTRRIAAEAGAIVRRETQQGKGHVVRRMFADIEADIYLMCDADDTYEAAAAGGMVELLRRDGLDMVVGTRQQGEVNMYRPGHHMGNKLLTGLVRGIFGDRFTDMLSGYRVFSRRFVKSFPVMSGGFEIETELTIHALELEMPADEVKTKFSERAAGSESKLRTFHDGFRILGTITLLLKQERPFLTFSVIGLVLALIGLGLGIPVVLDFLRTGLVERLPTAVLSSALMVLASLSFFSGMILRTVTRGRQEVKRMSYLSVPGVHALDDPPRG</sequence>
<keyword evidence="4" id="KW-1185">Reference proteome</keyword>
<keyword evidence="1" id="KW-0472">Membrane</keyword>
<feature type="domain" description="Glycosyltransferase 2-like" evidence="2">
    <location>
        <begin position="19"/>
        <end position="171"/>
    </location>
</feature>
<dbReference type="AlphaFoldDB" id="A0A6I4U1Q4"/>
<dbReference type="RefSeq" id="WP_160615392.1">
    <property type="nucleotide sequence ID" value="NZ_WTYR01000001.1"/>
</dbReference>
<accession>A0A6I4U1Q4</accession>
<dbReference type="Pfam" id="PF00535">
    <property type="entry name" value="Glycos_transf_2"/>
    <property type="match status" value="1"/>
</dbReference>
<gene>
    <name evidence="3" type="ORF">GRI68_01610</name>
</gene>
<dbReference type="InterPro" id="IPR050256">
    <property type="entry name" value="Glycosyltransferase_2"/>
</dbReference>
<organism evidence="3 4">
    <name type="scientific">Alteriqipengyuania halimionae</name>
    <dbReference type="NCBI Taxonomy" id="1926630"/>
    <lineage>
        <taxon>Bacteria</taxon>
        <taxon>Pseudomonadati</taxon>
        <taxon>Pseudomonadota</taxon>
        <taxon>Alphaproteobacteria</taxon>
        <taxon>Sphingomonadales</taxon>
        <taxon>Erythrobacteraceae</taxon>
        <taxon>Alteriqipengyuania</taxon>
    </lineage>
</organism>
<dbReference type="EMBL" id="WTYR01000001">
    <property type="protein sequence ID" value="MXP08875.1"/>
    <property type="molecule type" value="Genomic_DNA"/>
</dbReference>
<dbReference type="Gene3D" id="3.90.550.10">
    <property type="entry name" value="Spore Coat Polysaccharide Biosynthesis Protein SpsA, Chain A"/>
    <property type="match status" value="1"/>
</dbReference>
<dbReference type="GO" id="GO:0016740">
    <property type="term" value="F:transferase activity"/>
    <property type="evidence" value="ECO:0007669"/>
    <property type="project" value="UniProtKB-KW"/>
</dbReference>
<dbReference type="InterPro" id="IPR001173">
    <property type="entry name" value="Glyco_trans_2-like"/>
</dbReference>
<evidence type="ECO:0000256" key="1">
    <source>
        <dbReference type="SAM" id="Phobius"/>
    </source>
</evidence>
<feature type="transmembrane region" description="Helical" evidence="1">
    <location>
        <begin position="239"/>
        <end position="262"/>
    </location>
</feature>
<dbReference type="PANTHER" id="PTHR48090">
    <property type="entry name" value="UNDECAPRENYL-PHOSPHATE 4-DEOXY-4-FORMAMIDO-L-ARABINOSE TRANSFERASE-RELATED"/>
    <property type="match status" value="1"/>
</dbReference>
<keyword evidence="1" id="KW-0812">Transmembrane</keyword>
<reference evidence="3 4" key="1">
    <citation type="submission" date="2019-12" db="EMBL/GenBank/DDBJ databases">
        <title>Genomic-based taxomic classification of the family Erythrobacteraceae.</title>
        <authorList>
            <person name="Xu L."/>
        </authorList>
    </citation>
    <scope>NUCLEOTIDE SEQUENCE [LARGE SCALE GENOMIC DNA]</scope>
    <source>
        <strain evidence="3 4">LMG 29519</strain>
    </source>
</reference>
<dbReference type="SUPFAM" id="SSF53448">
    <property type="entry name" value="Nucleotide-diphospho-sugar transferases"/>
    <property type="match status" value="1"/>
</dbReference>
<evidence type="ECO:0000313" key="4">
    <source>
        <dbReference type="Proteomes" id="UP000429229"/>
    </source>
</evidence>
<keyword evidence="1" id="KW-1133">Transmembrane helix</keyword>
<dbReference type="CDD" id="cd04179">
    <property type="entry name" value="DPM_DPG-synthase_like"/>
    <property type="match status" value="1"/>
</dbReference>
<dbReference type="InterPro" id="IPR029044">
    <property type="entry name" value="Nucleotide-diphossugar_trans"/>
</dbReference>
<keyword evidence="3" id="KW-0808">Transferase</keyword>
<dbReference type="Proteomes" id="UP000429229">
    <property type="component" value="Unassembled WGS sequence"/>
</dbReference>
<protein>
    <submittedName>
        <fullName evidence="3">Glycosyltransferase</fullName>
    </submittedName>
</protein>